<dbReference type="EMBL" id="DS547162">
    <property type="protein sequence ID" value="EDQ99539.1"/>
    <property type="molecule type" value="Genomic_DNA"/>
</dbReference>
<dbReference type="KEGG" id="lbc:LACBIDRAFT_295949"/>
<proteinExistence type="predicted"/>
<dbReference type="AlphaFoldDB" id="B0E0P7"/>
<evidence type="ECO:0000259" key="2">
    <source>
        <dbReference type="Pfam" id="PF20415"/>
    </source>
</evidence>
<dbReference type="HOGENOM" id="CLU_493519_0_0_1"/>
<gene>
    <name evidence="3" type="ORF">LACBIDRAFT_295949</name>
</gene>
<dbReference type="Proteomes" id="UP000001194">
    <property type="component" value="Unassembled WGS sequence"/>
</dbReference>
<feature type="region of interest" description="Disordered" evidence="1">
    <location>
        <begin position="414"/>
        <end position="445"/>
    </location>
</feature>
<keyword evidence="4" id="KW-1185">Reference proteome</keyword>
<sequence length="552" mass="60082">MPGKHVHFSVDPFSATPSPPWFVKPLPISSEPITPPPLSFIGSPYACSPLPSIPATIHPLLAVSNTPSLIYDMSRHISSLRPSHPSLSPHRLAEPATEPPLPSLTIVCPHLPWRINVKARQQNGYITVADVMDGLYRALRLNSTEAEFKLLPSHDMKHRVNEAYKQRYRRASDVTEYEHEKAQGLRRVDFLGGKNTFMGLSNNPLLPSNMSRINVLSGAQNVVISINYNLHLGHRMISGAASTEPQTTPSIQVQCITCNRHVYYSPVKSNANGNQGRWLARCFRKNPETGVACNFFRWLPGSGTLSLSPRVGSTAVLPAILPPGGTGVLPPISVPGIGSIKANALILIVAPGPHKPTCRAKGCNSKWIRKGCEKRMCKAHCLETEGCSDPAHIGCAPKLQPQAEIELAKEYVDDPSESDGRYGRHVTDENGCSAGPNGDGQLPVRPVRRPVYDGDGAQPYPYYPAVVGPSSTISTSIQASKARFQSWFELSVALSPTTINASRARVHITFNRLGSSRNPTLPSTLHHTVEKIALLALERVDGGRGDGFYTTR</sequence>
<protein>
    <submittedName>
        <fullName evidence="3">Predicted protein</fullName>
    </submittedName>
</protein>
<dbReference type="InParanoid" id="B0E0P7"/>
<reference evidence="3 4" key="1">
    <citation type="journal article" date="2008" name="Nature">
        <title>The genome of Laccaria bicolor provides insights into mycorrhizal symbiosis.</title>
        <authorList>
            <person name="Martin F."/>
            <person name="Aerts A."/>
            <person name="Ahren D."/>
            <person name="Brun A."/>
            <person name="Danchin E.G.J."/>
            <person name="Duchaussoy F."/>
            <person name="Gibon J."/>
            <person name="Kohler A."/>
            <person name="Lindquist E."/>
            <person name="Pereda V."/>
            <person name="Salamov A."/>
            <person name="Shapiro H.J."/>
            <person name="Wuyts J."/>
            <person name="Blaudez D."/>
            <person name="Buee M."/>
            <person name="Brokstein P."/>
            <person name="Canbaeck B."/>
            <person name="Cohen D."/>
            <person name="Courty P.E."/>
            <person name="Coutinho P.M."/>
            <person name="Delaruelle C."/>
            <person name="Detter J.C."/>
            <person name="Deveau A."/>
            <person name="DiFazio S."/>
            <person name="Duplessis S."/>
            <person name="Fraissinet-Tachet L."/>
            <person name="Lucic E."/>
            <person name="Frey-Klett P."/>
            <person name="Fourrey C."/>
            <person name="Feussner I."/>
            <person name="Gay G."/>
            <person name="Grimwood J."/>
            <person name="Hoegger P.J."/>
            <person name="Jain P."/>
            <person name="Kilaru S."/>
            <person name="Labbe J."/>
            <person name="Lin Y.C."/>
            <person name="Legue V."/>
            <person name="Le Tacon F."/>
            <person name="Marmeisse R."/>
            <person name="Melayah D."/>
            <person name="Montanini B."/>
            <person name="Muratet M."/>
            <person name="Nehls U."/>
            <person name="Niculita-Hirzel H."/>
            <person name="Oudot-Le Secq M.P."/>
            <person name="Peter M."/>
            <person name="Quesneville H."/>
            <person name="Rajashekar B."/>
            <person name="Reich M."/>
            <person name="Rouhier N."/>
            <person name="Schmutz J."/>
            <person name="Yin T."/>
            <person name="Chalot M."/>
            <person name="Henrissat B."/>
            <person name="Kuees U."/>
            <person name="Lucas S."/>
            <person name="Van de Peer Y."/>
            <person name="Podila G.K."/>
            <person name="Polle A."/>
            <person name="Pukkila P.J."/>
            <person name="Richardson P.M."/>
            <person name="Rouze P."/>
            <person name="Sanders I.R."/>
            <person name="Stajich J.E."/>
            <person name="Tunlid A."/>
            <person name="Tuskan G."/>
            <person name="Grigoriev I.V."/>
        </authorList>
    </citation>
    <scope>NUCLEOTIDE SEQUENCE [LARGE SCALE GENOMIC DNA]</scope>
    <source>
        <strain evidence="4">S238N-H82 / ATCC MYA-4686</strain>
    </source>
</reference>
<dbReference type="RefSeq" id="XP_001889763.1">
    <property type="nucleotide sequence ID" value="XM_001889728.1"/>
</dbReference>
<dbReference type="GeneID" id="6085432"/>
<feature type="domain" description="DUF6699" evidence="2">
    <location>
        <begin position="69"/>
        <end position="203"/>
    </location>
</feature>
<evidence type="ECO:0000313" key="4">
    <source>
        <dbReference type="Proteomes" id="UP000001194"/>
    </source>
</evidence>
<name>B0E0P7_LACBS</name>
<accession>B0E0P7</accession>
<evidence type="ECO:0000256" key="1">
    <source>
        <dbReference type="SAM" id="MobiDB-lite"/>
    </source>
</evidence>
<dbReference type="InterPro" id="IPR046522">
    <property type="entry name" value="DUF6699"/>
</dbReference>
<evidence type="ECO:0000313" key="3">
    <source>
        <dbReference type="EMBL" id="EDQ99539.1"/>
    </source>
</evidence>
<organism evidence="4">
    <name type="scientific">Laccaria bicolor (strain S238N-H82 / ATCC MYA-4686)</name>
    <name type="common">Bicoloured deceiver</name>
    <name type="synonym">Laccaria laccata var. bicolor</name>
    <dbReference type="NCBI Taxonomy" id="486041"/>
    <lineage>
        <taxon>Eukaryota</taxon>
        <taxon>Fungi</taxon>
        <taxon>Dikarya</taxon>
        <taxon>Basidiomycota</taxon>
        <taxon>Agaricomycotina</taxon>
        <taxon>Agaricomycetes</taxon>
        <taxon>Agaricomycetidae</taxon>
        <taxon>Agaricales</taxon>
        <taxon>Agaricineae</taxon>
        <taxon>Hydnangiaceae</taxon>
        <taxon>Laccaria</taxon>
    </lineage>
</organism>
<dbReference type="OrthoDB" id="3172906at2759"/>
<dbReference type="Pfam" id="PF20415">
    <property type="entry name" value="DUF6699"/>
    <property type="match status" value="1"/>
</dbReference>
<feature type="compositionally biased region" description="Basic and acidic residues" evidence="1">
    <location>
        <begin position="414"/>
        <end position="428"/>
    </location>
</feature>